<gene>
    <name evidence="2" type="ORF">OWR29_03625</name>
</gene>
<dbReference type="InterPro" id="IPR050228">
    <property type="entry name" value="Carboxylesterase_BioH"/>
</dbReference>
<evidence type="ECO:0000259" key="1">
    <source>
        <dbReference type="Pfam" id="PF00561"/>
    </source>
</evidence>
<dbReference type="Gene3D" id="3.40.50.1820">
    <property type="entry name" value="alpha/beta hydrolase"/>
    <property type="match status" value="1"/>
</dbReference>
<dbReference type="PANTHER" id="PTHR43194">
    <property type="entry name" value="HYDROLASE ALPHA/BETA FOLD FAMILY"/>
    <property type="match status" value="1"/>
</dbReference>
<organism evidence="2 3">
    <name type="scientific">Paractinoplanes pyxinae</name>
    <dbReference type="NCBI Taxonomy" id="2997416"/>
    <lineage>
        <taxon>Bacteria</taxon>
        <taxon>Bacillati</taxon>
        <taxon>Actinomycetota</taxon>
        <taxon>Actinomycetes</taxon>
        <taxon>Micromonosporales</taxon>
        <taxon>Micromonosporaceae</taxon>
        <taxon>Paractinoplanes</taxon>
    </lineage>
</organism>
<dbReference type="InterPro" id="IPR029058">
    <property type="entry name" value="AB_hydrolase_fold"/>
</dbReference>
<dbReference type="InterPro" id="IPR000073">
    <property type="entry name" value="AB_hydrolase_1"/>
</dbReference>
<proteinExistence type="predicted"/>
<keyword evidence="2" id="KW-0378">Hydrolase</keyword>
<dbReference type="Pfam" id="PF00561">
    <property type="entry name" value="Abhydrolase_1"/>
    <property type="match status" value="1"/>
</dbReference>
<dbReference type="EMBL" id="JAPNTZ010000001">
    <property type="protein sequence ID" value="MCY1137074.1"/>
    <property type="molecule type" value="Genomic_DNA"/>
</dbReference>
<comment type="caution">
    <text evidence="2">The sequence shown here is derived from an EMBL/GenBank/DDBJ whole genome shotgun (WGS) entry which is preliminary data.</text>
</comment>
<evidence type="ECO:0000313" key="3">
    <source>
        <dbReference type="Proteomes" id="UP001151002"/>
    </source>
</evidence>
<dbReference type="SUPFAM" id="SSF53474">
    <property type="entry name" value="alpha/beta-Hydrolases"/>
    <property type="match status" value="1"/>
</dbReference>
<dbReference type="GO" id="GO:0016787">
    <property type="term" value="F:hydrolase activity"/>
    <property type="evidence" value="ECO:0007669"/>
    <property type="project" value="UniProtKB-KW"/>
</dbReference>
<dbReference type="PANTHER" id="PTHR43194:SF2">
    <property type="entry name" value="PEROXISOMAL MEMBRANE PROTEIN LPX1"/>
    <property type="match status" value="1"/>
</dbReference>
<feature type="domain" description="AB hydrolase-1" evidence="1">
    <location>
        <begin position="32"/>
        <end position="138"/>
    </location>
</feature>
<dbReference type="RefSeq" id="WP_267560885.1">
    <property type="nucleotide sequence ID" value="NZ_JAPNTZ010000001.1"/>
</dbReference>
<sequence>MAFEWSTVGTVLVKGVRLGYRECGDPAGVPAVLLHGTGSSSSTWNRLAPRLADAGHRVIAFDLRGHAGSVKTPDYLLASLRDDLLGLLHRFDLRDAVLIGHSVGAYAALAAAQHSPHLISRLVLEDLAAPPRHLPPFHGGLLRLVAAAGAVVTARPGHALAVMGSIVLQLVRPDPAWWSRLSGVRQPALVFSGGPTSCIPPRRLAEMTAALPDARLATIPVGHRVHSLAPEAFQAEVMAFLNATEPARA</sequence>
<evidence type="ECO:0000313" key="2">
    <source>
        <dbReference type="EMBL" id="MCY1137074.1"/>
    </source>
</evidence>
<dbReference type="Proteomes" id="UP001151002">
    <property type="component" value="Unassembled WGS sequence"/>
</dbReference>
<keyword evidence="3" id="KW-1185">Reference proteome</keyword>
<reference evidence="2" key="1">
    <citation type="submission" date="2022-11" db="EMBL/GenBank/DDBJ databases">
        <authorList>
            <person name="Somphong A."/>
            <person name="Phongsopitanun W."/>
        </authorList>
    </citation>
    <scope>NUCLEOTIDE SEQUENCE</scope>
    <source>
        <strain evidence="2">Pm04-4</strain>
    </source>
</reference>
<accession>A0ABT4AS68</accession>
<protein>
    <submittedName>
        <fullName evidence="2">Alpha/beta hydrolase</fullName>
    </submittedName>
</protein>
<name>A0ABT4AS68_9ACTN</name>